<keyword evidence="2" id="KW-1185">Reference proteome</keyword>
<organism evidence="1 2">
    <name type="scientific">Crotalaria pallida</name>
    <name type="common">Smooth rattlebox</name>
    <name type="synonym">Crotalaria striata</name>
    <dbReference type="NCBI Taxonomy" id="3830"/>
    <lineage>
        <taxon>Eukaryota</taxon>
        <taxon>Viridiplantae</taxon>
        <taxon>Streptophyta</taxon>
        <taxon>Embryophyta</taxon>
        <taxon>Tracheophyta</taxon>
        <taxon>Spermatophyta</taxon>
        <taxon>Magnoliopsida</taxon>
        <taxon>eudicotyledons</taxon>
        <taxon>Gunneridae</taxon>
        <taxon>Pentapetalae</taxon>
        <taxon>rosids</taxon>
        <taxon>fabids</taxon>
        <taxon>Fabales</taxon>
        <taxon>Fabaceae</taxon>
        <taxon>Papilionoideae</taxon>
        <taxon>50 kb inversion clade</taxon>
        <taxon>genistoids sensu lato</taxon>
        <taxon>core genistoids</taxon>
        <taxon>Crotalarieae</taxon>
        <taxon>Crotalaria</taxon>
    </lineage>
</organism>
<evidence type="ECO:0000313" key="1">
    <source>
        <dbReference type="EMBL" id="KAK7281395.1"/>
    </source>
</evidence>
<comment type="caution">
    <text evidence="1">The sequence shown here is derived from an EMBL/GenBank/DDBJ whole genome shotgun (WGS) entry which is preliminary data.</text>
</comment>
<reference evidence="1 2" key="1">
    <citation type="submission" date="2024-01" db="EMBL/GenBank/DDBJ databases">
        <title>The genomes of 5 underutilized Papilionoideae crops provide insights into root nodulation and disease resistanc.</title>
        <authorList>
            <person name="Yuan L."/>
        </authorList>
    </citation>
    <scope>NUCLEOTIDE SEQUENCE [LARGE SCALE GENOMIC DNA]</scope>
    <source>
        <strain evidence="1">ZHUSHIDOU_FW_LH</strain>
        <tissue evidence="1">Leaf</tissue>
    </source>
</reference>
<dbReference type="EMBL" id="JAYWIO010000002">
    <property type="protein sequence ID" value="KAK7281395.1"/>
    <property type="molecule type" value="Genomic_DNA"/>
</dbReference>
<name>A0AAN9IKJ4_CROPI</name>
<protein>
    <submittedName>
        <fullName evidence="1">Uncharacterized protein</fullName>
    </submittedName>
</protein>
<accession>A0AAN9IKJ4</accession>
<evidence type="ECO:0000313" key="2">
    <source>
        <dbReference type="Proteomes" id="UP001372338"/>
    </source>
</evidence>
<dbReference type="AlphaFoldDB" id="A0AAN9IKJ4"/>
<gene>
    <name evidence="1" type="ORF">RIF29_09352</name>
</gene>
<proteinExistence type="predicted"/>
<dbReference type="Proteomes" id="UP001372338">
    <property type="component" value="Unassembled WGS sequence"/>
</dbReference>
<sequence length="75" mass="8424">MSRSQTLASSPQPRKGKTLIREVAMGFYLEPLSSLAAKVLKSCETGTVKLICQSKSEKNRIRFVYSKANVQEEHH</sequence>